<dbReference type="Proteomes" id="UP000294684">
    <property type="component" value="Unassembled WGS sequence"/>
</dbReference>
<dbReference type="EMBL" id="SORO01000001">
    <property type="protein sequence ID" value="TDY73332.1"/>
    <property type="molecule type" value="Genomic_DNA"/>
</dbReference>
<gene>
    <name evidence="1" type="ORF">CLV96_2362</name>
</gene>
<dbReference type="GeneID" id="79827655"/>
<comment type="caution">
    <text evidence="1">The sequence shown here is derived from an EMBL/GenBank/DDBJ whole genome shotgun (WGS) entry which is preliminary data.</text>
</comment>
<dbReference type="AlphaFoldDB" id="A0A4R8N0H0"/>
<keyword evidence="2" id="KW-1185">Reference proteome</keyword>
<organism evidence="1 2">
    <name type="scientific">Leptospira meyeri</name>
    <dbReference type="NCBI Taxonomy" id="29508"/>
    <lineage>
        <taxon>Bacteria</taxon>
        <taxon>Pseudomonadati</taxon>
        <taxon>Spirochaetota</taxon>
        <taxon>Spirochaetia</taxon>
        <taxon>Leptospirales</taxon>
        <taxon>Leptospiraceae</taxon>
        <taxon>Leptospira</taxon>
    </lineage>
</organism>
<evidence type="ECO:0008006" key="3">
    <source>
        <dbReference type="Google" id="ProtNLM"/>
    </source>
</evidence>
<accession>A0A4R8N0H0</accession>
<protein>
    <recommendedName>
        <fullName evidence="3">TonB-dependent receptor</fullName>
    </recommendedName>
</protein>
<proteinExistence type="predicted"/>
<evidence type="ECO:0000313" key="1">
    <source>
        <dbReference type="EMBL" id="TDY73332.1"/>
    </source>
</evidence>
<name>A0A4R8N0H0_LEPME</name>
<evidence type="ECO:0000313" key="2">
    <source>
        <dbReference type="Proteomes" id="UP000294684"/>
    </source>
</evidence>
<sequence length="128" mass="14951">MLDPIDRSFSYDPTNIRRPLQGQSDFVANLKFDVYLNKLKTTTIGLYYNYFGDRIFVVGANGTPDAYERGVGLTDIVFSHKMDDKLDFKFMLRKNYSMKKNFSDHIGKGFLFRCQWGISFRTDTNYPL</sequence>
<dbReference type="STRING" id="1193051.LEP1GSC017_1639"/>
<reference evidence="1 2" key="1">
    <citation type="submission" date="2019-03" db="EMBL/GenBank/DDBJ databases">
        <title>Genomic Encyclopedia of Archaeal and Bacterial Type Strains, Phase II (KMG-II): from individual species to whole genera.</title>
        <authorList>
            <person name="Goeker M."/>
        </authorList>
    </citation>
    <scope>NUCLEOTIDE SEQUENCE [LARGE SCALE GENOMIC DNA]</scope>
    <source>
        <strain evidence="1 2">DSM 21537</strain>
    </source>
</reference>
<dbReference type="RefSeq" id="WP_004787057.1">
    <property type="nucleotide sequence ID" value="NZ_SORO01000001.1"/>
</dbReference>